<dbReference type="RefSeq" id="WP_269425561.1">
    <property type="nucleotide sequence ID" value="NZ_JAPWGM010000001.1"/>
</dbReference>
<proteinExistence type="predicted"/>
<dbReference type="PROSITE" id="PS51257">
    <property type="entry name" value="PROKAR_LIPOPROTEIN"/>
    <property type="match status" value="1"/>
</dbReference>
<gene>
    <name evidence="1" type="ORF">O0955_00385</name>
</gene>
<name>A0ABT4L6L3_9SPHI</name>
<reference evidence="1" key="1">
    <citation type="submission" date="2022-12" db="EMBL/GenBank/DDBJ databases">
        <title>Genome sequence of HCMS5-2.</title>
        <authorList>
            <person name="Woo H."/>
        </authorList>
    </citation>
    <scope>NUCLEOTIDE SEQUENCE</scope>
    <source>
        <strain evidence="1">HCMS5-2</strain>
    </source>
</reference>
<dbReference type="Proteomes" id="UP001144347">
    <property type="component" value="Unassembled WGS sequence"/>
</dbReference>
<comment type="caution">
    <text evidence="1">The sequence shown here is derived from an EMBL/GenBank/DDBJ whole genome shotgun (WGS) entry which is preliminary data.</text>
</comment>
<evidence type="ECO:0000313" key="1">
    <source>
        <dbReference type="EMBL" id="MCZ4242444.1"/>
    </source>
</evidence>
<keyword evidence="2" id="KW-1185">Reference proteome</keyword>
<dbReference type="EMBL" id="JAPWGM010000001">
    <property type="protein sequence ID" value="MCZ4242444.1"/>
    <property type="molecule type" value="Genomic_DNA"/>
</dbReference>
<organism evidence="1 2">
    <name type="scientific">Pedobacter punctiformis</name>
    <dbReference type="NCBI Taxonomy" id="3004097"/>
    <lineage>
        <taxon>Bacteria</taxon>
        <taxon>Pseudomonadati</taxon>
        <taxon>Bacteroidota</taxon>
        <taxon>Sphingobacteriia</taxon>
        <taxon>Sphingobacteriales</taxon>
        <taxon>Sphingobacteriaceae</taxon>
        <taxon>Pedobacter</taxon>
    </lineage>
</organism>
<accession>A0ABT4L6L3</accession>
<protein>
    <submittedName>
        <fullName evidence="1">Uncharacterized protein</fullName>
    </submittedName>
</protein>
<sequence length="137" mass="15519">MKKLTILMLCIVTLGLASCKKDTIIREQINARTYNFTIKASDWKRNANGSYSSSWLNQKFDAITLDDEGILVYFQHPADANGDIQLPYTYNYNAFSYEIFNGGITFDVQNTTNLLNSVPPNYDTLVKVVIVPSEYAQ</sequence>
<evidence type="ECO:0000313" key="2">
    <source>
        <dbReference type="Proteomes" id="UP001144347"/>
    </source>
</evidence>